<accession>A0A1Y2E0C7</accession>
<feature type="region of interest" description="Disordered" evidence="1">
    <location>
        <begin position="1"/>
        <end position="97"/>
    </location>
</feature>
<gene>
    <name evidence="2" type="ORF">BCR38DRAFT_188675</name>
</gene>
<dbReference type="Proteomes" id="UP000193689">
    <property type="component" value="Unassembled WGS sequence"/>
</dbReference>
<organism evidence="2 3">
    <name type="scientific">Pseudomassariella vexata</name>
    <dbReference type="NCBI Taxonomy" id="1141098"/>
    <lineage>
        <taxon>Eukaryota</taxon>
        <taxon>Fungi</taxon>
        <taxon>Dikarya</taxon>
        <taxon>Ascomycota</taxon>
        <taxon>Pezizomycotina</taxon>
        <taxon>Sordariomycetes</taxon>
        <taxon>Xylariomycetidae</taxon>
        <taxon>Amphisphaeriales</taxon>
        <taxon>Pseudomassariaceae</taxon>
        <taxon>Pseudomassariella</taxon>
    </lineage>
</organism>
<dbReference type="GeneID" id="63770195"/>
<evidence type="ECO:0000256" key="1">
    <source>
        <dbReference type="SAM" id="MobiDB-lite"/>
    </source>
</evidence>
<protein>
    <submittedName>
        <fullName evidence="2">Uncharacterized protein</fullName>
    </submittedName>
</protein>
<evidence type="ECO:0000313" key="2">
    <source>
        <dbReference type="EMBL" id="ORY64981.1"/>
    </source>
</evidence>
<evidence type="ECO:0000313" key="3">
    <source>
        <dbReference type="Proteomes" id="UP000193689"/>
    </source>
</evidence>
<dbReference type="RefSeq" id="XP_040716133.1">
    <property type="nucleotide sequence ID" value="XM_040853983.1"/>
</dbReference>
<sequence>MRSISHFPSRHLMTPFHSTATSQPMFLSQSPSLCHRPPAAPERSPHPSIRPRPFLPTLIRMKRDKTYPPTGPSPWSQPIDPKPSPIRRNGRRRAVNR</sequence>
<dbReference type="AlphaFoldDB" id="A0A1Y2E0C7"/>
<dbReference type="InParanoid" id="A0A1Y2E0C7"/>
<feature type="compositionally biased region" description="Basic residues" evidence="1">
    <location>
        <begin position="88"/>
        <end position="97"/>
    </location>
</feature>
<feature type="compositionally biased region" description="Polar residues" evidence="1">
    <location>
        <begin position="16"/>
        <end position="32"/>
    </location>
</feature>
<proteinExistence type="predicted"/>
<comment type="caution">
    <text evidence="2">The sequence shown here is derived from an EMBL/GenBank/DDBJ whole genome shotgun (WGS) entry which is preliminary data.</text>
</comment>
<dbReference type="EMBL" id="MCFJ01000006">
    <property type="protein sequence ID" value="ORY64981.1"/>
    <property type="molecule type" value="Genomic_DNA"/>
</dbReference>
<keyword evidence="3" id="KW-1185">Reference proteome</keyword>
<reference evidence="2 3" key="1">
    <citation type="submission" date="2016-07" db="EMBL/GenBank/DDBJ databases">
        <title>Pervasive Adenine N6-methylation of Active Genes in Fungi.</title>
        <authorList>
            <consortium name="DOE Joint Genome Institute"/>
            <person name="Mondo S.J."/>
            <person name="Dannebaum R.O."/>
            <person name="Kuo R.C."/>
            <person name="Labutti K."/>
            <person name="Haridas S."/>
            <person name="Kuo A."/>
            <person name="Salamov A."/>
            <person name="Ahrendt S.R."/>
            <person name="Lipzen A."/>
            <person name="Sullivan W."/>
            <person name="Andreopoulos W.B."/>
            <person name="Clum A."/>
            <person name="Lindquist E."/>
            <person name="Daum C."/>
            <person name="Ramamoorthy G.K."/>
            <person name="Gryganskyi A."/>
            <person name="Culley D."/>
            <person name="Magnuson J.K."/>
            <person name="James T.Y."/>
            <person name="O'Malley M.A."/>
            <person name="Stajich J.E."/>
            <person name="Spatafora J.W."/>
            <person name="Visel A."/>
            <person name="Grigoriev I.V."/>
        </authorList>
    </citation>
    <scope>NUCLEOTIDE SEQUENCE [LARGE SCALE GENOMIC DNA]</scope>
    <source>
        <strain evidence="2 3">CBS 129021</strain>
    </source>
</reference>
<name>A0A1Y2E0C7_9PEZI</name>